<evidence type="ECO:0000256" key="2">
    <source>
        <dbReference type="ARBA" id="ARBA00022692"/>
    </source>
</evidence>
<sequence length="123" mass="12920">MKLFAWIVRIVVFVLLFVLALRNTAEASLQLFFNAVWHAPLILILFAAFVLGAVAALASVAPGMMRQRMELAKLRRTAADARASANSAATAAASTAAPSTASATAVPVPRDAKSPYNVVGPKV</sequence>
<organism evidence="8">
    <name type="scientific">Cupriavidus taiwanensis</name>
    <dbReference type="NCBI Taxonomy" id="164546"/>
    <lineage>
        <taxon>Bacteria</taxon>
        <taxon>Pseudomonadati</taxon>
        <taxon>Pseudomonadota</taxon>
        <taxon>Betaproteobacteria</taxon>
        <taxon>Burkholderiales</taxon>
        <taxon>Burkholderiaceae</taxon>
        <taxon>Cupriavidus</taxon>
    </lineage>
</organism>
<keyword evidence="2 6" id="KW-0812">Transmembrane</keyword>
<evidence type="ECO:0000313" key="8">
    <source>
        <dbReference type="EMBL" id="SOY55125.1"/>
    </source>
</evidence>
<dbReference type="Proteomes" id="UP000256780">
    <property type="component" value="Chromosome CBM2587_a"/>
</dbReference>
<feature type="transmembrane region" description="Helical" evidence="6">
    <location>
        <begin position="37"/>
        <end position="61"/>
    </location>
</feature>
<dbReference type="InterPro" id="IPR010445">
    <property type="entry name" value="LapA_dom"/>
</dbReference>
<feature type="compositionally biased region" description="Low complexity" evidence="5">
    <location>
        <begin position="90"/>
        <end position="105"/>
    </location>
</feature>
<dbReference type="RefSeq" id="WP_116355901.1">
    <property type="nucleotide sequence ID" value="NZ_LT976853.1"/>
</dbReference>
<comment type="caution">
    <text evidence="8">The sequence shown here is derived from an EMBL/GenBank/DDBJ whole genome shotgun (WGS) entry which is preliminary data.</text>
</comment>
<dbReference type="Pfam" id="PF06305">
    <property type="entry name" value="LapA_dom"/>
    <property type="match status" value="1"/>
</dbReference>
<evidence type="ECO:0000259" key="7">
    <source>
        <dbReference type="Pfam" id="PF06305"/>
    </source>
</evidence>
<feature type="domain" description="Lipopolysaccharide assembly protein A" evidence="7">
    <location>
        <begin position="23"/>
        <end position="82"/>
    </location>
</feature>
<evidence type="ECO:0000256" key="1">
    <source>
        <dbReference type="ARBA" id="ARBA00022475"/>
    </source>
</evidence>
<protein>
    <recommendedName>
        <fullName evidence="7">Lipopolysaccharide assembly protein A domain-containing protein</fullName>
    </recommendedName>
</protein>
<evidence type="ECO:0000256" key="6">
    <source>
        <dbReference type="SAM" id="Phobius"/>
    </source>
</evidence>
<keyword evidence="3 6" id="KW-1133">Transmembrane helix</keyword>
<proteinExistence type="predicted"/>
<dbReference type="EMBL" id="OFSQ01000024">
    <property type="protein sequence ID" value="SOY55125.1"/>
    <property type="molecule type" value="Genomic_DNA"/>
</dbReference>
<evidence type="ECO:0000256" key="4">
    <source>
        <dbReference type="ARBA" id="ARBA00023136"/>
    </source>
</evidence>
<feature type="region of interest" description="Disordered" evidence="5">
    <location>
        <begin position="90"/>
        <end position="111"/>
    </location>
</feature>
<dbReference type="GO" id="GO:0005886">
    <property type="term" value="C:plasma membrane"/>
    <property type="evidence" value="ECO:0007669"/>
    <property type="project" value="InterPro"/>
</dbReference>
<gene>
    <name evidence="8" type="ORF">CBM2587_A50108</name>
</gene>
<reference evidence="8" key="1">
    <citation type="submission" date="2018-01" db="EMBL/GenBank/DDBJ databases">
        <authorList>
            <person name="Clerissi C."/>
        </authorList>
    </citation>
    <scope>NUCLEOTIDE SEQUENCE</scope>
    <source>
        <strain evidence="8">Cupriavidus sp. LMG 19464</strain>
    </source>
</reference>
<accession>A0A375BVT4</accession>
<keyword evidence="1" id="KW-1003">Cell membrane</keyword>
<name>A0A375BVT4_9BURK</name>
<keyword evidence="4 6" id="KW-0472">Membrane</keyword>
<evidence type="ECO:0000256" key="3">
    <source>
        <dbReference type="ARBA" id="ARBA00022989"/>
    </source>
</evidence>
<dbReference type="AlphaFoldDB" id="A0A375BVT4"/>
<evidence type="ECO:0000256" key="5">
    <source>
        <dbReference type="SAM" id="MobiDB-lite"/>
    </source>
</evidence>